<evidence type="ECO:0008006" key="6">
    <source>
        <dbReference type="Google" id="ProtNLM"/>
    </source>
</evidence>
<keyword evidence="5" id="KW-1185">Reference proteome</keyword>
<proteinExistence type="predicted"/>
<gene>
    <name evidence="4" type="ORF">Pen02_31460</name>
</gene>
<evidence type="ECO:0000313" key="5">
    <source>
        <dbReference type="Proteomes" id="UP000646749"/>
    </source>
</evidence>
<evidence type="ECO:0000256" key="1">
    <source>
        <dbReference type="SAM" id="SignalP"/>
    </source>
</evidence>
<feature type="signal peptide" evidence="1">
    <location>
        <begin position="1"/>
        <end position="23"/>
    </location>
</feature>
<dbReference type="Pfam" id="PF10091">
    <property type="entry name" value="Glycoamylase"/>
    <property type="match status" value="1"/>
</dbReference>
<evidence type="ECO:0000259" key="2">
    <source>
        <dbReference type="Pfam" id="PF10091"/>
    </source>
</evidence>
<feature type="chain" id="PRO_5047124935" description="DUF3131 domain-containing protein" evidence="1">
    <location>
        <begin position="24"/>
        <end position="520"/>
    </location>
</feature>
<organism evidence="4 5">
    <name type="scientific">Plantactinospora endophytica</name>
    <dbReference type="NCBI Taxonomy" id="673535"/>
    <lineage>
        <taxon>Bacteria</taxon>
        <taxon>Bacillati</taxon>
        <taxon>Actinomycetota</taxon>
        <taxon>Actinomycetes</taxon>
        <taxon>Micromonosporales</taxon>
        <taxon>Micromonosporaceae</taxon>
        <taxon>Plantactinospora</taxon>
    </lineage>
</organism>
<accession>A0ABQ4E0H6</accession>
<feature type="domain" description="DUF3131" evidence="3">
    <location>
        <begin position="43"/>
        <end position="184"/>
    </location>
</feature>
<dbReference type="RefSeq" id="WP_239140743.1">
    <property type="nucleotide sequence ID" value="NZ_BONW01000013.1"/>
</dbReference>
<reference evidence="4 5" key="1">
    <citation type="submission" date="2021-01" db="EMBL/GenBank/DDBJ databases">
        <title>Whole genome shotgun sequence of Plantactinospora endophytica NBRC 110450.</title>
        <authorList>
            <person name="Komaki H."/>
            <person name="Tamura T."/>
        </authorList>
    </citation>
    <scope>NUCLEOTIDE SEQUENCE [LARGE SCALE GENOMIC DNA]</scope>
    <source>
        <strain evidence="4 5">NBRC 110450</strain>
    </source>
</reference>
<comment type="caution">
    <text evidence="4">The sequence shown here is derived from an EMBL/GenBank/DDBJ whole genome shotgun (WGS) entry which is preliminary data.</text>
</comment>
<keyword evidence="1" id="KW-0732">Signal</keyword>
<protein>
    <recommendedName>
        <fullName evidence="6">DUF3131 domain-containing protein</fullName>
    </recommendedName>
</protein>
<dbReference type="Pfam" id="PF11329">
    <property type="entry name" value="DUF3131"/>
    <property type="match status" value="1"/>
</dbReference>
<dbReference type="InterPro" id="IPR019282">
    <property type="entry name" value="Glycoamylase-like_cons_dom"/>
</dbReference>
<feature type="domain" description="Glycoamylase-like" evidence="2">
    <location>
        <begin position="290"/>
        <end position="495"/>
    </location>
</feature>
<dbReference type="Gene3D" id="1.50.10.140">
    <property type="match status" value="1"/>
</dbReference>
<name>A0ABQ4E0H6_9ACTN</name>
<sequence>MIRPLRVALTATLTLALTVPAGAASAAPAGAPTGAVDRAAATRWAADTWRSMVAMTDPGTGLPADNIDGDLTVDSRAKYTSPTNIGSYIWSAVVARELKLIGERELVRRVDAALDSLARLDRHADSGMFFNWYDPATLELLRTWPVDGTPVYPFASSVDNAWLAAALMIVHNALPQLRGKSDPLLNTMDFGFYYDPQALGAEVPVGLMRGGFWVEPPPGCSLPGNYRGRGPDVHYTCHTYGAFNSETRMISYVAIARGQVPPAHYFGPWRTFPDTCDWSWQEMKPVGGYREYAGVRVFEGAYRYRGLQFVPSWGGDMFEAFMPDMFVPETRWGPNSWARNHPVYVRGQIAHGLEDAKYGHWGFSPASDPAGGYREYGVDAMGLDTPGYTSDQERTSVDYGFEGCPDRPAQPEPAAYGDGVVTPHAVFLALQYAPAQAQAELAKLRREFDVYGPGGFYDSVAVRSGTVAKRYLALDQGMVLGALGNLLGDDVLRDQFTPGGPERLLRPVMRMEEFSVPARQ</sequence>
<dbReference type="InterPro" id="IPR021478">
    <property type="entry name" value="DUF3131"/>
</dbReference>
<evidence type="ECO:0000313" key="4">
    <source>
        <dbReference type="EMBL" id="GIG88210.1"/>
    </source>
</evidence>
<evidence type="ECO:0000259" key="3">
    <source>
        <dbReference type="Pfam" id="PF11329"/>
    </source>
</evidence>
<dbReference type="Proteomes" id="UP000646749">
    <property type="component" value="Unassembled WGS sequence"/>
</dbReference>
<dbReference type="EMBL" id="BONW01000013">
    <property type="protein sequence ID" value="GIG88210.1"/>
    <property type="molecule type" value="Genomic_DNA"/>
</dbReference>